<protein>
    <submittedName>
        <fullName evidence="2">Uncharacterized protein</fullName>
    </submittedName>
</protein>
<reference evidence="2" key="1">
    <citation type="submission" date="2022-11" db="EMBL/GenBank/DDBJ databases">
        <authorList>
            <person name="Hyden B.L."/>
            <person name="Feng K."/>
            <person name="Yates T."/>
            <person name="Jawdy S."/>
            <person name="Smart L.B."/>
            <person name="Muchero W."/>
        </authorList>
    </citation>
    <scope>NUCLEOTIDE SEQUENCE</scope>
    <source>
        <tissue evidence="2">Shoot tip</tissue>
    </source>
</reference>
<sequence length="83" mass="9192">MPARQLHDIVSNSRTKNTAKVPPNSPASNICLPHIISNIDLLKSRRGSCDFFTTATLSLTFPSTLHDIIRFKMDDLTGLLNVL</sequence>
<dbReference type="AlphaFoldDB" id="A0A9Q0TGH6"/>
<gene>
    <name evidence="2" type="ORF">OIU74_011897</name>
</gene>
<feature type="region of interest" description="Disordered" evidence="1">
    <location>
        <begin position="1"/>
        <end position="23"/>
    </location>
</feature>
<dbReference type="EMBL" id="JAPFFM010000015">
    <property type="protein sequence ID" value="KAJ6711125.1"/>
    <property type="molecule type" value="Genomic_DNA"/>
</dbReference>
<evidence type="ECO:0000313" key="3">
    <source>
        <dbReference type="Proteomes" id="UP001151752"/>
    </source>
</evidence>
<dbReference type="Proteomes" id="UP001151752">
    <property type="component" value="Chromosome 2"/>
</dbReference>
<name>A0A9Q0TGH6_9ROSI</name>
<keyword evidence="3" id="KW-1185">Reference proteome</keyword>
<evidence type="ECO:0000313" key="2">
    <source>
        <dbReference type="EMBL" id="KAJ6711125.1"/>
    </source>
</evidence>
<reference evidence="2" key="2">
    <citation type="journal article" date="2023" name="Int. J. Mol. Sci.">
        <title>De Novo Assembly and Annotation of 11 Diverse Shrub Willow (Salix) Genomes Reveals Novel Gene Organization in Sex-Linked Regions.</title>
        <authorList>
            <person name="Hyden B."/>
            <person name="Feng K."/>
            <person name="Yates T.B."/>
            <person name="Jawdy S."/>
            <person name="Cereghino C."/>
            <person name="Smart L.B."/>
            <person name="Muchero W."/>
        </authorList>
    </citation>
    <scope>NUCLEOTIDE SEQUENCE</scope>
    <source>
        <tissue evidence="2">Shoot tip</tissue>
    </source>
</reference>
<organism evidence="2 3">
    <name type="scientific">Salix koriyanagi</name>
    <dbReference type="NCBI Taxonomy" id="2511006"/>
    <lineage>
        <taxon>Eukaryota</taxon>
        <taxon>Viridiplantae</taxon>
        <taxon>Streptophyta</taxon>
        <taxon>Embryophyta</taxon>
        <taxon>Tracheophyta</taxon>
        <taxon>Spermatophyta</taxon>
        <taxon>Magnoliopsida</taxon>
        <taxon>eudicotyledons</taxon>
        <taxon>Gunneridae</taxon>
        <taxon>Pentapetalae</taxon>
        <taxon>rosids</taxon>
        <taxon>fabids</taxon>
        <taxon>Malpighiales</taxon>
        <taxon>Salicaceae</taxon>
        <taxon>Saliceae</taxon>
        <taxon>Salix</taxon>
    </lineage>
</organism>
<accession>A0A9Q0TGH6</accession>
<comment type="caution">
    <text evidence="2">The sequence shown here is derived from an EMBL/GenBank/DDBJ whole genome shotgun (WGS) entry which is preliminary data.</text>
</comment>
<evidence type="ECO:0000256" key="1">
    <source>
        <dbReference type="SAM" id="MobiDB-lite"/>
    </source>
</evidence>
<proteinExistence type="predicted"/>